<feature type="domain" description="HTH cro/C1-type" evidence="2">
    <location>
        <begin position="7"/>
        <end position="61"/>
    </location>
</feature>
<dbReference type="InterPro" id="IPR010982">
    <property type="entry name" value="Lambda_DNA-bd_dom_sf"/>
</dbReference>
<evidence type="ECO:0000313" key="4">
    <source>
        <dbReference type="Proteomes" id="UP001519271"/>
    </source>
</evidence>
<comment type="caution">
    <text evidence="3">The sequence shown here is derived from an EMBL/GenBank/DDBJ whole genome shotgun (WGS) entry which is preliminary data.</text>
</comment>
<gene>
    <name evidence="3" type="ORF">J2Z34_000176</name>
</gene>
<dbReference type="Proteomes" id="UP001519271">
    <property type="component" value="Unassembled WGS sequence"/>
</dbReference>
<protein>
    <submittedName>
        <fullName evidence="3">Transcriptional regulator with XRE-family HTH domain</fullName>
    </submittedName>
</protein>
<dbReference type="RefSeq" id="WP_209457958.1">
    <property type="nucleotide sequence ID" value="NZ_JAGGKC010000001.1"/>
</dbReference>
<organism evidence="3 4">
    <name type="scientific">Youngiibacter multivorans</name>
    <dbReference type="NCBI Taxonomy" id="937251"/>
    <lineage>
        <taxon>Bacteria</taxon>
        <taxon>Bacillati</taxon>
        <taxon>Bacillota</taxon>
        <taxon>Clostridia</taxon>
        <taxon>Eubacteriales</taxon>
        <taxon>Clostridiaceae</taxon>
        <taxon>Youngiibacter</taxon>
    </lineage>
</organism>
<dbReference type="Gene3D" id="1.10.260.40">
    <property type="entry name" value="lambda repressor-like DNA-binding domains"/>
    <property type="match status" value="1"/>
</dbReference>
<name>A0ABS4FZI3_9CLOT</name>
<accession>A0ABS4FZI3</accession>
<dbReference type="InterPro" id="IPR001387">
    <property type="entry name" value="Cro/C1-type_HTH"/>
</dbReference>
<evidence type="ECO:0000313" key="3">
    <source>
        <dbReference type="EMBL" id="MBP1917713.1"/>
    </source>
</evidence>
<dbReference type="EMBL" id="JAGGKC010000001">
    <property type="protein sequence ID" value="MBP1917713.1"/>
    <property type="molecule type" value="Genomic_DNA"/>
</dbReference>
<evidence type="ECO:0000259" key="2">
    <source>
        <dbReference type="PROSITE" id="PS50943"/>
    </source>
</evidence>
<proteinExistence type="predicted"/>
<dbReference type="SMART" id="SM00530">
    <property type="entry name" value="HTH_XRE"/>
    <property type="match status" value="1"/>
</dbReference>
<sequence>MNIGDRIRHRRIELNMTQRQVANLAGISVSFLSDIERGRSNPSLENTLKLGKALNLPIGEVMDPNEADKIFEKKSTYEILDPYLNDFNLWPDEDKQDVIKFLEYKRSSLNKSKNKP</sequence>
<dbReference type="Pfam" id="PF01381">
    <property type="entry name" value="HTH_3"/>
    <property type="match status" value="1"/>
</dbReference>
<keyword evidence="1" id="KW-0238">DNA-binding</keyword>
<keyword evidence="4" id="KW-1185">Reference proteome</keyword>
<dbReference type="SUPFAM" id="SSF47413">
    <property type="entry name" value="lambda repressor-like DNA-binding domains"/>
    <property type="match status" value="1"/>
</dbReference>
<dbReference type="PANTHER" id="PTHR46797">
    <property type="entry name" value="HTH-TYPE TRANSCRIPTIONAL REGULATOR"/>
    <property type="match status" value="1"/>
</dbReference>
<dbReference type="PANTHER" id="PTHR46797:SF1">
    <property type="entry name" value="METHYLPHOSPHONATE SYNTHASE"/>
    <property type="match status" value="1"/>
</dbReference>
<dbReference type="InterPro" id="IPR050807">
    <property type="entry name" value="TransReg_Diox_bact_type"/>
</dbReference>
<evidence type="ECO:0000256" key="1">
    <source>
        <dbReference type="ARBA" id="ARBA00023125"/>
    </source>
</evidence>
<dbReference type="CDD" id="cd00093">
    <property type="entry name" value="HTH_XRE"/>
    <property type="match status" value="1"/>
</dbReference>
<dbReference type="PROSITE" id="PS50943">
    <property type="entry name" value="HTH_CROC1"/>
    <property type="match status" value="1"/>
</dbReference>
<reference evidence="3 4" key="1">
    <citation type="submission" date="2021-03" db="EMBL/GenBank/DDBJ databases">
        <title>Genomic Encyclopedia of Type Strains, Phase IV (KMG-IV): sequencing the most valuable type-strain genomes for metagenomic binning, comparative biology and taxonomic classification.</title>
        <authorList>
            <person name="Goeker M."/>
        </authorList>
    </citation>
    <scope>NUCLEOTIDE SEQUENCE [LARGE SCALE GENOMIC DNA]</scope>
    <source>
        <strain evidence="3 4">DSM 6139</strain>
    </source>
</reference>